<keyword evidence="2" id="KW-1185">Reference proteome</keyword>
<proteinExistence type="predicted"/>
<name>A0ABP6VCG1_9ACTN</name>
<protein>
    <submittedName>
        <fullName evidence="1">Uncharacterized protein</fullName>
    </submittedName>
</protein>
<organism evidence="1 2">
    <name type="scientific">Nocardioides daeguensis</name>
    <dbReference type="NCBI Taxonomy" id="908359"/>
    <lineage>
        <taxon>Bacteria</taxon>
        <taxon>Bacillati</taxon>
        <taxon>Actinomycetota</taxon>
        <taxon>Actinomycetes</taxon>
        <taxon>Propionibacteriales</taxon>
        <taxon>Nocardioidaceae</taxon>
        <taxon>Nocardioides</taxon>
    </lineage>
</organism>
<dbReference type="Proteomes" id="UP001500301">
    <property type="component" value="Unassembled WGS sequence"/>
</dbReference>
<dbReference type="EMBL" id="BAABBB010000009">
    <property type="protein sequence ID" value="GAA3532501.1"/>
    <property type="molecule type" value="Genomic_DNA"/>
</dbReference>
<reference evidence="2" key="1">
    <citation type="journal article" date="2019" name="Int. J. Syst. Evol. Microbiol.">
        <title>The Global Catalogue of Microorganisms (GCM) 10K type strain sequencing project: providing services to taxonomists for standard genome sequencing and annotation.</title>
        <authorList>
            <consortium name="The Broad Institute Genomics Platform"/>
            <consortium name="The Broad Institute Genome Sequencing Center for Infectious Disease"/>
            <person name="Wu L."/>
            <person name="Ma J."/>
        </authorList>
    </citation>
    <scope>NUCLEOTIDE SEQUENCE [LARGE SCALE GENOMIC DNA]</scope>
    <source>
        <strain evidence="2">JCM 17460</strain>
    </source>
</reference>
<gene>
    <name evidence="1" type="ORF">GCM10022263_21260</name>
</gene>
<evidence type="ECO:0000313" key="1">
    <source>
        <dbReference type="EMBL" id="GAA3532501.1"/>
    </source>
</evidence>
<sequence>MSLSTARRALAATVVAGVVPAPQAVATSSPGAIVYVKGHNVWLADGKLRSATGYTAAGYASDPGFWGVSHQDKPSRKDRGKRISVRLTISRPGLASTTWTSATKKVKR</sequence>
<comment type="caution">
    <text evidence="1">The sequence shown here is derived from an EMBL/GenBank/DDBJ whole genome shotgun (WGS) entry which is preliminary data.</text>
</comment>
<evidence type="ECO:0000313" key="2">
    <source>
        <dbReference type="Proteomes" id="UP001500301"/>
    </source>
</evidence>
<accession>A0ABP6VCG1</accession>
<dbReference type="RefSeq" id="WP_218236175.1">
    <property type="nucleotide sequence ID" value="NZ_BAABBB010000009.1"/>
</dbReference>